<accession>A0A1I0V5N0</accession>
<reference evidence="3 4" key="1">
    <citation type="submission" date="2016-10" db="EMBL/GenBank/DDBJ databases">
        <authorList>
            <person name="de Groot N.N."/>
        </authorList>
    </citation>
    <scope>NUCLEOTIDE SEQUENCE [LARGE SCALE GENOMIC DNA]</scope>
    <source>
        <strain evidence="3 4">DSM 5522</strain>
    </source>
</reference>
<proteinExistence type="predicted"/>
<organism evidence="3 4">
    <name type="scientific">Acetitomaculum ruminis DSM 5522</name>
    <dbReference type="NCBI Taxonomy" id="1120918"/>
    <lineage>
        <taxon>Bacteria</taxon>
        <taxon>Bacillati</taxon>
        <taxon>Bacillota</taxon>
        <taxon>Clostridia</taxon>
        <taxon>Lachnospirales</taxon>
        <taxon>Lachnospiraceae</taxon>
        <taxon>Acetitomaculum</taxon>
    </lineage>
</organism>
<dbReference type="AlphaFoldDB" id="A0A1I0V5N0"/>
<dbReference type="RefSeq" id="WP_092869885.1">
    <property type="nucleotide sequence ID" value="NZ_FOJY01000001.1"/>
</dbReference>
<evidence type="ECO:0000259" key="2">
    <source>
        <dbReference type="Pfam" id="PF26011"/>
    </source>
</evidence>
<keyword evidence="1" id="KW-0812">Transmembrane</keyword>
<dbReference type="STRING" id="1120918.SAMN05216249_101175"/>
<name>A0A1I0V5N0_9FIRM</name>
<evidence type="ECO:0000313" key="4">
    <source>
        <dbReference type="Proteomes" id="UP000198838"/>
    </source>
</evidence>
<dbReference type="InterPro" id="IPR058729">
    <property type="entry name" value="Beta-barrel_RND-rel"/>
</dbReference>
<feature type="domain" description="RND related beta-barrel" evidence="2">
    <location>
        <begin position="252"/>
        <end position="322"/>
    </location>
</feature>
<dbReference type="Pfam" id="PF26011">
    <property type="entry name" value="Beta-barrel_RND_rel"/>
    <property type="match status" value="1"/>
</dbReference>
<dbReference type="OrthoDB" id="1834786at2"/>
<protein>
    <recommendedName>
        <fullName evidence="2">RND related beta-barrel domain-containing protein</fullName>
    </recommendedName>
</protein>
<feature type="transmembrane region" description="Helical" evidence="1">
    <location>
        <begin position="25"/>
        <end position="50"/>
    </location>
</feature>
<keyword evidence="4" id="KW-1185">Reference proteome</keyword>
<keyword evidence="1" id="KW-1133">Transmembrane helix</keyword>
<sequence>MIDDNRRIRKKRKNRKKISNVKRPLKIDLGVVLFSLIVIYFLSFGVLRYFNTNHISVYEVTKSTISGNAKYSAFAIRKETVYNALDEGKIDFCIRDCERVAAGEPVYTLDKTGELSKLLTSLTTEDTSLSDDSLKSLESDIASLKDNYSPDNFGQIYDFKNAIERNILSEINSDKLTELIKTNGLKEGDYSIARTTDSGIIVLSTDGYEGVTVDSFNEDMLNQDNLKPNNLKSNDKVAKDSPVYKLVTSEKWNLVIKIEKDLAEKLKDYSAIQIRFTEDNVTTWVNYSIKTSGDKNYMIFSLSNSAIRYAYERFVNIELVLSSISELTSSGLKIPNSAIIKGDFYKIPADFYTNGDNGTQKGFLLKTYNKDKETVEFITPDIYYYDEDKDGKSYYYLSAQDFEAGTVFIKNSGQEGSGDGSSEINEYTLSSSVQLPGVYNVDKGYADFRVIKVVSSTNDYSIVESGTTYGLSIYDHIALNASIMQANQMIN</sequence>
<dbReference type="EMBL" id="FOJY01000001">
    <property type="protein sequence ID" value="SFA71618.1"/>
    <property type="molecule type" value="Genomic_DNA"/>
</dbReference>
<evidence type="ECO:0000313" key="3">
    <source>
        <dbReference type="EMBL" id="SFA71618.1"/>
    </source>
</evidence>
<keyword evidence="1" id="KW-0472">Membrane</keyword>
<evidence type="ECO:0000256" key="1">
    <source>
        <dbReference type="SAM" id="Phobius"/>
    </source>
</evidence>
<gene>
    <name evidence="3" type="ORF">SAMN05216249_101175</name>
</gene>
<dbReference type="Proteomes" id="UP000198838">
    <property type="component" value="Unassembled WGS sequence"/>
</dbReference>